<dbReference type="EMBL" id="VIGI01000008">
    <property type="protein sequence ID" value="KAB8297017.1"/>
    <property type="molecule type" value="Genomic_DNA"/>
</dbReference>
<feature type="region of interest" description="Disordered" evidence="1">
    <location>
        <begin position="175"/>
        <end position="194"/>
    </location>
</feature>
<feature type="compositionally biased region" description="Low complexity" evidence="1">
    <location>
        <begin position="181"/>
        <end position="194"/>
    </location>
</feature>
<feature type="signal peptide" evidence="2">
    <location>
        <begin position="1"/>
        <end position="18"/>
    </location>
</feature>
<evidence type="ECO:0000256" key="2">
    <source>
        <dbReference type="SAM" id="SignalP"/>
    </source>
</evidence>
<evidence type="ECO:0000313" key="3">
    <source>
        <dbReference type="EMBL" id="KAB8297017.1"/>
    </source>
</evidence>
<feature type="compositionally biased region" description="Basic and acidic residues" evidence="1">
    <location>
        <begin position="248"/>
        <end position="258"/>
    </location>
</feature>
<evidence type="ECO:0000313" key="4">
    <source>
        <dbReference type="Proteomes" id="UP000326757"/>
    </source>
</evidence>
<reference evidence="3 4" key="1">
    <citation type="submission" date="2019-06" db="EMBL/GenBank/DDBJ databases">
        <title>Genome Sequence of the Brown Rot Fungal Pathogen Monilinia laxa.</title>
        <authorList>
            <person name="De Miccolis Angelini R.M."/>
            <person name="Landi L."/>
            <person name="Abate D."/>
            <person name="Pollastro S."/>
            <person name="Romanazzi G."/>
            <person name="Faretra F."/>
        </authorList>
    </citation>
    <scope>NUCLEOTIDE SEQUENCE [LARGE SCALE GENOMIC DNA]</scope>
    <source>
        <strain evidence="3 4">Mlax316</strain>
    </source>
</reference>
<protein>
    <submittedName>
        <fullName evidence="3">Uncharacterized protein</fullName>
    </submittedName>
</protein>
<dbReference type="OrthoDB" id="5243723at2759"/>
<name>A0A5N6K3W6_MONLA</name>
<gene>
    <name evidence="3" type="ORF">EYC80_002416</name>
</gene>
<organism evidence="3 4">
    <name type="scientific">Monilinia laxa</name>
    <name type="common">Brown rot fungus</name>
    <name type="synonym">Sclerotinia laxa</name>
    <dbReference type="NCBI Taxonomy" id="61186"/>
    <lineage>
        <taxon>Eukaryota</taxon>
        <taxon>Fungi</taxon>
        <taxon>Dikarya</taxon>
        <taxon>Ascomycota</taxon>
        <taxon>Pezizomycotina</taxon>
        <taxon>Leotiomycetes</taxon>
        <taxon>Helotiales</taxon>
        <taxon>Sclerotiniaceae</taxon>
        <taxon>Monilinia</taxon>
    </lineage>
</organism>
<accession>A0A5N6K3W6</accession>
<feature type="chain" id="PRO_5024901949" evidence="2">
    <location>
        <begin position="19"/>
        <end position="270"/>
    </location>
</feature>
<proteinExistence type="predicted"/>
<keyword evidence="2" id="KW-0732">Signal</keyword>
<keyword evidence="4" id="KW-1185">Reference proteome</keyword>
<dbReference type="Proteomes" id="UP000326757">
    <property type="component" value="Unassembled WGS sequence"/>
</dbReference>
<comment type="caution">
    <text evidence="3">The sequence shown here is derived from an EMBL/GenBank/DDBJ whole genome shotgun (WGS) entry which is preliminary data.</text>
</comment>
<feature type="region of interest" description="Disordered" evidence="1">
    <location>
        <begin position="248"/>
        <end position="270"/>
    </location>
</feature>
<dbReference type="AlphaFoldDB" id="A0A5N6K3W6"/>
<sequence>MHLPTLFLSLLAATTVIAKGNSKNSNGTEPITDKSLCKEMTHLEKLITTAQNSTKLATKTNNNQTKIDAIVAKASEAAVKLDTLQGNSTLVATCAVINEAAQTKKTCNKMEDLQKTIDTASNSTKLAAKTKGNTTKEAEWQAKATKAQTKLVSLTSNTTLVDACSALKTQKAEAKAAKDGTSSTSEAAKASSSATSGASRLIGAGFGSLVVAFIELYEVDWILSNSETSDEVGHGTRWDTMHGHNDINHGLANHDRPHSLGFSRDSDEIE</sequence>
<evidence type="ECO:0000256" key="1">
    <source>
        <dbReference type="SAM" id="MobiDB-lite"/>
    </source>
</evidence>